<proteinExistence type="predicted"/>
<dbReference type="Gene3D" id="1.20.120.160">
    <property type="entry name" value="HPT domain"/>
    <property type="match status" value="1"/>
</dbReference>
<comment type="caution">
    <text evidence="3">The sequence shown here is derived from an EMBL/GenBank/DDBJ whole genome shotgun (WGS) entry which is preliminary data.</text>
</comment>
<dbReference type="SUPFAM" id="SSF47226">
    <property type="entry name" value="Histidine-containing phosphotransfer domain, HPT domain"/>
    <property type="match status" value="1"/>
</dbReference>
<dbReference type="InterPro" id="IPR036641">
    <property type="entry name" value="HPT_dom_sf"/>
</dbReference>
<name>A0A150WCL1_BDEBC</name>
<evidence type="ECO:0000256" key="1">
    <source>
        <dbReference type="PROSITE-ProRule" id="PRU00110"/>
    </source>
</evidence>
<evidence type="ECO:0000313" key="4">
    <source>
        <dbReference type="Proteomes" id="UP000075391"/>
    </source>
</evidence>
<organism evidence="3 4">
    <name type="scientific">Bdellovibrio bacteriovorus</name>
    <dbReference type="NCBI Taxonomy" id="959"/>
    <lineage>
        <taxon>Bacteria</taxon>
        <taxon>Pseudomonadati</taxon>
        <taxon>Bdellovibrionota</taxon>
        <taxon>Bdellovibrionia</taxon>
        <taxon>Bdellovibrionales</taxon>
        <taxon>Pseudobdellovibrionaceae</taxon>
        <taxon>Bdellovibrio</taxon>
    </lineage>
</organism>
<feature type="modified residue" description="Phosphohistidine" evidence="1">
    <location>
        <position position="49"/>
    </location>
</feature>
<sequence>MEMSKVTVEIDADLQDLIPQFVENRKKDIETLEQLVEKNDLVTIAQLAHKIKGAAAGYGFNELSELAAQMEKAAKANDSTPLKDLVKKMRIHFLNIEIRYVTM</sequence>
<dbReference type="GO" id="GO:0000160">
    <property type="term" value="P:phosphorelay signal transduction system"/>
    <property type="evidence" value="ECO:0007669"/>
    <property type="project" value="InterPro"/>
</dbReference>
<dbReference type="GO" id="GO:0004672">
    <property type="term" value="F:protein kinase activity"/>
    <property type="evidence" value="ECO:0007669"/>
    <property type="project" value="UniProtKB-ARBA"/>
</dbReference>
<dbReference type="OrthoDB" id="5295188at2"/>
<dbReference type="AlphaFoldDB" id="A0A150WCL1"/>
<evidence type="ECO:0000259" key="2">
    <source>
        <dbReference type="PROSITE" id="PS50894"/>
    </source>
</evidence>
<dbReference type="PROSITE" id="PS50894">
    <property type="entry name" value="HPT"/>
    <property type="match status" value="1"/>
</dbReference>
<dbReference type="SMART" id="SM00073">
    <property type="entry name" value="HPT"/>
    <property type="match status" value="1"/>
</dbReference>
<keyword evidence="1" id="KW-0597">Phosphoprotein</keyword>
<gene>
    <name evidence="3" type="ORF">AZI85_11330</name>
</gene>
<dbReference type="EMBL" id="LUKF01000019">
    <property type="protein sequence ID" value="KYG60592.1"/>
    <property type="molecule type" value="Genomic_DNA"/>
</dbReference>
<dbReference type="CDD" id="cd00088">
    <property type="entry name" value="HPT"/>
    <property type="match status" value="1"/>
</dbReference>
<reference evidence="3 4" key="1">
    <citation type="submission" date="2016-03" db="EMBL/GenBank/DDBJ databases">
        <authorList>
            <person name="Ploux O."/>
        </authorList>
    </citation>
    <scope>NUCLEOTIDE SEQUENCE [LARGE SCALE GENOMIC DNA]</scope>
    <source>
        <strain evidence="3 4">BER2</strain>
    </source>
</reference>
<evidence type="ECO:0000313" key="3">
    <source>
        <dbReference type="EMBL" id="KYG60592.1"/>
    </source>
</evidence>
<dbReference type="Pfam" id="PF01627">
    <property type="entry name" value="Hpt"/>
    <property type="match status" value="1"/>
</dbReference>
<accession>A0A150WCL1</accession>
<feature type="domain" description="HPt" evidence="2">
    <location>
        <begin position="10"/>
        <end position="103"/>
    </location>
</feature>
<dbReference type="Proteomes" id="UP000075391">
    <property type="component" value="Unassembled WGS sequence"/>
</dbReference>
<dbReference type="InterPro" id="IPR008207">
    <property type="entry name" value="Sig_transdc_His_kin_Hpt_dom"/>
</dbReference>
<protein>
    <recommendedName>
        <fullName evidence="2">HPt domain-containing protein</fullName>
    </recommendedName>
</protein>